<name>A0A2I2A9V9_9LACO</name>
<organism evidence="1 2">
    <name type="scientific">Ligilactobacillus agilis</name>
    <dbReference type="NCBI Taxonomy" id="1601"/>
    <lineage>
        <taxon>Bacteria</taxon>
        <taxon>Bacillati</taxon>
        <taxon>Bacillota</taxon>
        <taxon>Bacilli</taxon>
        <taxon>Lactobacillales</taxon>
        <taxon>Lactobacillaceae</taxon>
        <taxon>Ligilactobacillus</taxon>
    </lineage>
</organism>
<comment type="caution">
    <text evidence="1">The sequence shown here is derived from an EMBL/GenBank/DDBJ whole genome shotgun (WGS) entry which is preliminary data.</text>
</comment>
<dbReference type="Proteomes" id="UP000234579">
    <property type="component" value="Unassembled WGS sequence"/>
</dbReference>
<reference evidence="2" key="1">
    <citation type="submission" date="2017-12" db="EMBL/GenBank/DDBJ databases">
        <authorList>
            <person name="Christensen H."/>
        </authorList>
    </citation>
    <scope>NUCLEOTIDE SEQUENCE [LARGE SCALE GENOMIC DNA]</scope>
    <source>
        <strain evidence="2">268A</strain>
    </source>
</reference>
<evidence type="ECO:0000313" key="2">
    <source>
        <dbReference type="Proteomes" id="UP000234579"/>
    </source>
</evidence>
<dbReference type="EMBL" id="PKGI01000037">
    <property type="protein sequence ID" value="PLA76169.1"/>
    <property type="molecule type" value="Genomic_DNA"/>
</dbReference>
<protein>
    <submittedName>
        <fullName evidence="1">Uncharacterized protein</fullName>
    </submittedName>
</protein>
<gene>
    <name evidence="1" type="ORF">CYR79_07650</name>
</gene>
<sequence>MVEKATRGTLTHVVHWEAKLGWQHIDVEEAEKIYDGKTVRSSEQVLMCSLCHDYVTLTRSSAKRPAYFKHKRMEQESVKDCPDRSENKGGISHSKVSLKDAKLPLRLEEHGSKYSLNLGILPEYSNISLSDERLIITTDKSSIKQKISLESLDYDKVTYFELRDVAAKEYHLKFENEDINDYGLPHSALGVIDGAFFDEQTKRRIPFNGQVQLGKEYYFVISKSSSKYQDWKKLRGAKHTTTKELGNLNRNILVFSIKANKLNFEVASFFFILGVNLVNKLDKVYPIWPETIRSQDRYFPNSNELILYNPKKYGIALQASRSANADIDENVFVPEPLISNDRRRALITSKNSYITDYVFLWQDDTKLTKRKSVKNEVTVYDSDRNSDKYQFEIYTYNELPKKKLVIESKKQEILTVILYEASIPVDIREGSKVRLRDDEINPGQEIRIYDGLVLLKRLKFADNDSDLDNKLYKQLLSVQNSEKIKFKSNMAIWGIKLVDYPKCRRWLQECKIKREIPRVAVKILQKEFRR</sequence>
<evidence type="ECO:0000313" key="1">
    <source>
        <dbReference type="EMBL" id="PLA76169.1"/>
    </source>
</evidence>
<proteinExistence type="predicted"/>
<dbReference type="AlphaFoldDB" id="A0A2I2A9V9"/>
<accession>A0A2I2A9V9</accession>